<keyword evidence="8" id="KW-0472">Membrane</keyword>
<proteinExistence type="inferred from homology"/>
<dbReference type="Pfam" id="PF01348">
    <property type="entry name" value="Intron_maturas2"/>
    <property type="match status" value="1"/>
</dbReference>
<keyword evidence="4" id="KW-0507">mRNA processing</keyword>
<keyword evidence="3 7" id="KW-0934">Plastid</keyword>
<dbReference type="RefSeq" id="YP_010310915.1">
    <property type="nucleotide sequence ID" value="NC_061668.1"/>
</dbReference>
<keyword evidence="8" id="KW-0812">Transmembrane</keyword>
<evidence type="ECO:0000256" key="6">
    <source>
        <dbReference type="ARBA" id="ARBA00022884"/>
    </source>
</evidence>
<evidence type="ECO:0000313" key="11">
    <source>
        <dbReference type="EMBL" id="UNA61847.1"/>
    </source>
</evidence>
<evidence type="ECO:0000259" key="9">
    <source>
        <dbReference type="Pfam" id="PF01348"/>
    </source>
</evidence>
<name>A0A8T9EFP1_9MONI</name>
<dbReference type="InterPro" id="IPR024937">
    <property type="entry name" value="Domain_X"/>
</dbReference>
<protein>
    <submittedName>
        <fullName evidence="11">Maturase K</fullName>
    </submittedName>
</protein>
<reference evidence="11" key="1">
    <citation type="submission" date="2022-01" db="EMBL/GenBank/DDBJ databases">
        <title>Phylogenetic studies of Bolbitis from China based on RAD-seq.</title>
        <authorList>
            <person name="Liao Y."/>
            <person name="Wang F."/>
            <person name="Nie L."/>
        </authorList>
    </citation>
    <scope>NUCLEOTIDE SEQUENCE</scope>
</reference>
<dbReference type="Pfam" id="PF01824">
    <property type="entry name" value="MatK_N"/>
    <property type="match status" value="1"/>
</dbReference>
<keyword evidence="5" id="KW-0819">tRNA processing</keyword>
<evidence type="ECO:0000259" key="10">
    <source>
        <dbReference type="Pfam" id="PF01824"/>
    </source>
</evidence>
<dbReference type="PANTHER" id="PTHR34811:SF1">
    <property type="entry name" value="MATURASE K"/>
    <property type="match status" value="1"/>
</dbReference>
<dbReference type="InterPro" id="IPR002866">
    <property type="entry name" value="Maturase_MatK"/>
</dbReference>
<keyword evidence="6" id="KW-0694">RNA-binding</keyword>
<evidence type="ECO:0000256" key="3">
    <source>
        <dbReference type="ARBA" id="ARBA00022640"/>
    </source>
</evidence>
<dbReference type="GO" id="GO:0003723">
    <property type="term" value="F:RNA binding"/>
    <property type="evidence" value="ECO:0007669"/>
    <property type="project" value="UniProtKB-KW"/>
</dbReference>
<dbReference type="AlphaFoldDB" id="A0A8T9EFP1"/>
<dbReference type="GO" id="GO:0006397">
    <property type="term" value="P:mRNA processing"/>
    <property type="evidence" value="ECO:0007669"/>
    <property type="project" value="UniProtKB-KW"/>
</dbReference>
<dbReference type="EMBL" id="OM350395">
    <property type="protein sequence ID" value="UNA61847.1"/>
    <property type="molecule type" value="Genomic_DNA"/>
</dbReference>
<comment type="function">
    <text evidence="7">Usually encoded in the trnK tRNA gene intron. Probably assists in splicing its own and other chloroplast group II introns.</text>
</comment>
<organism evidence="11">
    <name type="scientific">Bolbitis laxireticulata</name>
    <dbReference type="NCBI Taxonomy" id="2921086"/>
    <lineage>
        <taxon>Eukaryota</taxon>
        <taxon>Viridiplantae</taxon>
        <taxon>Streptophyta</taxon>
        <taxon>Embryophyta</taxon>
        <taxon>Tracheophyta</taxon>
        <taxon>Polypodiopsida</taxon>
        <taxon>Polypodiidae</taxon>
        <taxon>Polypodiales</taxon>
        <taxon>Polypodiineae</taxon>
        <taxon>Dryopteridaceae</taxon>
        <taxon>Elaphoglossoideae</taxon>
        <taxon>Bolbitis</taxon>
    </lineage>
</organism>
<evidence type="ECO:0000256" key="2">
    <source>
        <dbReference type="ARBA" id="ARBA00006621"/>
    </source>
</evidence>
<feature type="domain" description="Domain X" evidence="9">
    <location>
        <begin position="367"/>
        <end position="458"/>
    </location>
</feature>
<dbReference type="PANTHER" id="PTHR34811">
    <property type="entry name" value="MATURASE K"/>
    <property type="match status" value="1"/>
</dbReference>
<dbReference type="GeneID" id="71442215"/>
<evidence type="ECO:0000256" key="5">
    <source>
        <dbReference type="ARBA" id="ARBA00022694"/>
    </source>
</evidence>
<gene>
    <name evidence="11" type="primary">matK</name>
</gene>
<evidence type="ECO:0000256" key="1">
    <source>
        <dbReference type="ARBA" id="ARBA00004474"/>
    </source>
</evidence>
<accession>A0A8T9EFP1</accession>
<sequence length="494" mass="57566">MKITSGSPLRFDLLHRSGWLSINQDCFSYLLLFLLRDNLHSVACKSCLNRQGLNLVFGTCNAVATKRLIDSVRYQDYSEIFHSEFVRKRGSRLDINLYLYVLLQTICLILAIPLPCRLVGKTNNNSTISQSTHSIFPFLEDRLPKSSHVSKIEMSQNLHLETLVRLFRRRVKDVSFLHLLRIVIHAYKISYGKFIQPRTWKQREHGSIDMLLQNFFTYEIDSMLLLSWRRMCKLQPRFFVSPDRNNVNLKNRCVSKYTSQLDTLGVNRCLIRSLCIHFGRYKNKSVIAFHGAQYFAKKWIRFISIFVRSHFHYPTEFTQIRSKLLSTSCVLFLGYVSTIRSTSKDVQVETVLGSYISRLSGEKYQPRIPLLLLVKLLEKGKFRDSDGYPVSKLARAASSDDDILSRFAKIWKTFSSYHSASINRNGLRRLRYIPRLSCDNTLASKHKSTIRLLRRRFDLELPEAVPVCNKLNSSKINRRVRRLNLNRSVSLTFI</sequence>
<evidence type="ECO:0000256" key="8">
    <source>
        <dbReference type="SAM" id="Phobius"/>
    </source>
</evidence>
<comment type="similarity">
    <text evidence="2">Belongs to the intron maturase 2 family. MatK subfamily.</text>
</comment>
<evidence type="ECO:0000256" key="7">
    <source>
        <dbReference type="RuleBase" id="RU004226"/>
    </source>
</evidence>
<dbReference type="InterPro" id="IPR024942">
    <property type="entry name" value="Maturase_MatK_N"/>
</dbReference>
<keyword evidence="7 11" id="KW-0150">Chloroplast</keyword>
<comment type="subcellular location">
    <subcellularLocation>
        <location evidence="1">Plastid</location>
    </subcellularLocation>
</comment>
<keyword evidence="8" id="KW-1133">Transmembrane helix</keyword>
<feature type="domain" description="Maturase MatK N-terminal" evidence="10">
    <location>
        <begin position="24"/>
        <end position="334"/>
    </location>
</feature>
<evidence type="ECO:0000256" key="4">
    <source>
        <dbReference type="ARBA" id="ARBA00022664"/>
    </source>
</evidence>
<dbReference type="GO" id="GO:0008033">
    <property type="term" value="P:tRNA processing"/>
    <property type="evidence" value="ECO:0007669"/>
    <property type="project" value="UniProtKB-KW"/>
</dbReference>
<dbReference type="GO" id="GO:0009507">
    <property type="term" value="C:chloroplast"/>
    <property type="evidence" value="ECO:0007669"/>
    <property type="project" value="InterPro"/>
</dbReference>
<geneLocation type="chloroplast" evidence="11"/>
<feature type="transmembrane region" description="Helical" evidence="8">
    <location>
        <begin position="97"/>
        <end position="114"/>
    </location>
</feature>